<dbReference type="STRING" id="375.BKD09_RS06415"/>
<sequence>MVVSAPELKAFLLATPFFGGLPDPSLDLLISMLVECRFDAGATVVAEGEPGRSLFIVKSGRLAVSKQANSGSVIPISVLEAGDFFGEMTLIEMQNRSATVVAERPTVLYELAAQKLYACYKADIHAYVIVLQNVNRELCRRLRRADDRLTGHQAGEDETPAR</sequence>
<name>A0A0A3XVH7_BRAJP</name>
<evidence type="ECO:0000313" key="3">
    <source>
        <dbReference type="Proteomes" id="UP000030377"/>
    </source>
</evidence>
<dbReference type="InterPro" id="IPR050397">
    <property type="entry name" value="Env_Response_Regulators"/>
</dbReference>
<dbReference type="InterPro" id="IPR000595">
    <property type="entry name" value="cNMP-bd_dom"/>
</dbReference>
<evidence type="ECO:0000259" key="1">
    <source>
        <dbReference type="PROSITE" id="PS50042"/>
    </source>
</evidence>
<dbReference type="InterPro" id="IPR014710">
    <property type="entry name" value="RmlC-like_jellyroll"/>
</dbReference>
<dbReference type="PROSITE" id="PS00888">
    <property type="entry name" value="CNMP_BINDING_1"/>
    <property type="match status" value="1"/>
</dbReference>
<gene>
    <name evidence="2" type="ORF">MA20_21330</name>
</gene>
<accession>A0A0A3XVH7</accession>
<evidence type="ECO:0000313" key="2">
    <source>
        <dbReference type="EMBL" id="KGT77156.1"/>
    </source>
</evidence>
<dbReference type="InterPro" id="IPR018490">
    <property type="entry name" value="cNMP-bd_dom_sf"/>
</dbReference>
<dbReference type="CDD" id="cd00038">
    <property type="entry name" value="CAP_ED"/>
    <property type="match status" value="1"/>
</dbReference>
<dbReference type="GO" id="GO:0005829">
    <property type="term" value="C:cytosol"/>
    <property type="evidence" value="ECO:0007669"/>
    <property type="project" value="TreeGrafter"/>
</dbReference>
<dbReference type="EMBL" id="JRPN01000018">
    <property type="protein sequence ID" value="KGT77156.1"/>
    <property type="molecule type" value="Genomic_DNA"/>
</dbReference>
<protein>
    <submittedName>
        <fullName evidence="2">Cyclic nucleotide-binding protein</fullName>
    </submittedName>
</protein>
<dbReference type="SUPFAM" id="SSF51206">
    <property type="entry name" value="cAMP-binding domain-like"/>
    <property type="match status" value="1"/>
</dbReference>
<dbReference type="Pfam" id="PF00027">
    <property type="entry name" value="cNMP_binding"/>
    <property type="match status" value="1"/>
</dbReference>
<dbReference type="PANTHER" id="PTHR24567">
    <property type="entry name" value="CRP FAMILY TRANSCRIPTIONAL REGULATORY PROTEIN"/>
    <property type="match status" value="1"/>
</dbReference>
<dbReference type="GO" id="GO:0003700">
    <property type="term" value="F:DNA-binding transcription factor activity"/>
    <property type="evidence" value="ECO:0007669"/>
    <property type="project" value="TreeGrafter"/>
</dbReference>
<dbReference type="InterPro" id="IPR018488">
    <property type="entry name" value="cNMP-bd_CS"/>
</dbReference>
<proteinExistence type="predicted"/>
<dbReference type="RefSeq" id="WP_041956783.1">
    <property type="nucleotide sequence ID" value="NZ_JRPN01000018.1"/>
</dbReference>
<feature type="domain" description="Cyclic nucleotide-binding" evidence="1">
    <location>
        <begin position="17"/>
        <end position="111"/>
    </location>
</feature>
<dbReference type="SMART" id="SM00100">
    <property type="entry name" value="cNMP"/>
    <property type="match status" value="1"/>
</dbReference>
<dbReference type="PANTHER" id="PTHR24567:SF68">
    <property type="entry name" value="DNA-BINDING TRANSCRIPTIONAL DUAL REGULATOR CRP"/>
    <property type="match status" value="1"/>
</dbReference>
<dbReference type="AlphaFoldDB" id="A0A0A3XVH7"/>
<reference evidence="2 3" key="1">
    <citation type="submission" date="2014-09" db="EMBL/GenBank/DDBJ databases">
        <title>Draft genome of Bradyrhizobium japonicum Is-34.</title>
        <authorList>
            <person name="Tsurumaru H."/>
            <person name="Yamakawa T."/>
            <person name="Hashimoto S."/>
            <person name="Okizaki K."/>
            <person name="Kanesaki Y."/>
            <person name="Yoshikawa H."/>
            <person name="Yajima S."/>
        </authorList>
    </citation>
    <scope>NUCLEOTIDE SEQUENCE [LARGE SCALE GENOMIC DNA]</scope>
    <source>
        <strain evidence="2 3">Is-34</strain>
    </source>
</reference>
<dbReference type="Proteomes" id="UP000030377">
    <property type="component" value="Unassembled WGS sequence"/>
</dbReference>
<dbReference type="PROSITE" id="PS50042">
    <property type="entry name" value="CNMP_BINDING_3"/>
    <property type="match status" value="1"/>
</dbReference>
<comment type="caution">
    <text evidence="2">The sequence shown here is derived from an EMBL/GenBank/DDBJ whole genome shotgun (WGS) entry which is preliminary data.</text>
</comment>
<dbReference type="Gene3D" id="2.60.120.10">
    <property type="entry name" value="Jelly Rolls"/>
    <property type="match status" value="1"/>
</dbReference>
<organism evidence="2 3">
    <name type="scientific">Bradyrhizobium japonicum</name>
    <dbReference type="NCBI Taxonomy" id="375"/>
    <lineage>
        <taxon>Bacteria</taxon>
        <taxon>Pseudomonadati</taxon>
        <taxon>Pseudomonadota</taxon>
        <taxon>Alphaproteobacteria</taxon>
        <taxon>Hyphomicrobiales</taxon>
        <taxon>Nitrobacteraceae</taxon>
        <taxon>Bradyrhizobium</taxon>
    </lineage>
</organism>